<evidence type="ECO:0000313" key="3">
    <source>
        <dbReference type="Proteomes" id="UP001224359"/>
    </source>
</evidence>
<proteinExistence type="predicted"/>
<feature type="transmembrane region" description="Helical" evidence="1">
    <location>
        <begin position="5"/>
        <end position="22"/>
    </location>
</feature>
<keyword evidence="1" id="KW-1133">Transmembrane helix</keyword>
<comment type="caution">
    <text evidence="2">The sequence shown here is derived from an EMBL/GenBank/DDBJ whole genome shotgun (WGS) entry which is preliminary data.</text>
</comment>
<evidence type="ECO:0000256" key="1">
    <source>
        <dbReference type="SAM" id="Phobius"/>
    </source>
</evidence>
<protein>
    <submittedName>
        <fullName evidence="2">F0F1-type ATP synthase assembly protein I</fullName>
    </submittedName>
</protein>
<dbReference type="EMBL" id="JAUSTQ010000001">
    <property type="protein sequence ID" value="MDQ0158353.1"/>
    <property type="molecule type" value="Genomic_DNA"/>
</dbReference>
<sequence length="59" mass="6190">MKIIGFTLIVVGVIGILLSMMMFGDIGIAAFIGSLSALLSGIGFVQVNKSLSKNYVPEN</sequence>
<keyword evidence="1" id="KW-0472">Membrane</keyword>
<feature type="transmembrane region" description="Helical" evidence="1">
    <location>
        <begin position="28"/>
        <end position="47"/>
    </location>
</feature>
<dbReference type="Proteomes" id="UP001224359">
    <property type="component" value="Unassembled WGS sequence"/>
</dbReference>
<name>A0ABT9VBK4_9BACI</name>
<gene>
    <name evidence="2" type="ORF">J2S77_000303</name>
</gene>
<reference evidence="2 3" key="1">
    <citation type="submission" date="2023-07" db="EMBL/GenBank/DDBJ databases">
        <title>Genomic Encyclopedia of Type Strains, Phase IV (KMG-IV): sequencing the most valuable type-strain genomes for metagenomic binning, comparative biology and taxonomic classification.</title>
        <authorList>
            <person name="Goeker M."/>
        </authorList>
    </citation>
    <scope>NUCLEOTIDE SEQUENCE [LARGE SCALE GENOMIC DNA]</scope>
    <source>
        <strain evidence="2 3">DSM 16460</strain>
    </source>
</reference>
<dbReference type="RefSeq" id="WP_306973988.1">
    <property type="nucleotide sequence ID" value="NZ_JAUSTQ010000001.1"/>
</dbReference>
<keyword evidence="1" id="KW-0812">Transmembrane</keyword>
<evidence type="ECO:0000313" key="2">
    <source>
        <dbReference type="EMBL" id="MDQ0158353.1"/>
    </source>
</evidence>
<keyword evidence="3" id="KW-1185">Reference proteome</keyword>
<accession>A0ABT9VBK4</accession>
<organism evidence="2 3">
    <name type="scientific">Alkalibacillus salilacus</name>
    <dbReference type="NCBI Taxonomy" id="284582"/>
    <lineage>
        <taxon>Bacteria</taxon>
        <taxon>Bacillati</taxon>
        <taxon>Bacillota</taxon>
        <taxon>Bacilli</taxon>
        <taxon>Bacillales</taxon>
        <taxon>Bacillaceae</taxon>
        <taxon>Alkalibacillus</taxon>
    </lineage>
</organism>